<evidence type="ECO:0000313" key="3">
    <source>
        <dbReference type="Proteomes" id="UP000001542"/>
    </source>
</evidence>
<protein>
    <recommendedName>
        <fullName evidence="1">Glycosyltransferase 61 catalytic domain-containing protein</fullName>
    </recommendedName>
</protein>
<feature type="domain" description="Glycosyltransferase 61 catalytic" evidence="1">
    <location>
        <begin position="127"/>
        <end position="301"/>
    </location>
</feature>
<evidence type="ECO:0000313" key="2">
    <source>
        <dbReference type="EMBL" id="EAX90755.1"/>
    </source>
</evidence>
<dbReference type="VEuPathDB" id="TrichDB:TVAGG3_0482690"/>
<name>A2FWF6_TRIV3</name>
<evidence type="ECO:0000259" key="1">
    <source>
        <dbReference type="Pfam" id="PF04577"/>
    </source>
</evidence>
<proteinExistence type="predicted"/>
<dbReference type="EMBL" id="DS114084">
    <property type="protein sequence ID" value="EAX90755.1"/>
    <property type="molecule type" value="Genomic_DNA"/>
</dbReference>
<dbReference type="RefSeq" id="XP_001303685.1">
    <property type="nucleotide sequence ID" value="XM_001303684.1"/>
</dbReference>
<dbReference type="InParanoid" id="A2FWF6"/>
<organism evidence="2 3">
    <name type="scientific">Trichomonas vaginalis (strain ATCC PRA-98 / G3)</name>
    <dbReference type="NCBI Taxonomy" id="412133"/>
    <lineage>
        <taxon>Eukaryota</taxon>
        <taxon>Metamonada</taxon>
        <taxon>Parabasalia</taxon>
        <taxon>Trichomonadida</taxon>
        <taxon>Trichomonadidae</taxon>
        <taxon>Trichomonas</taxon>
    </lineage>
</organism>
<keyword evidence="3" id="KW-1185">Reference proteome</keyword>
<reference evidence="2" key="2">
    <citation type="journal article" date="2007" name="Science">
        <title>Draft genome sequence of the sexually transmitted pathogen Trichomonas vaginalis.</title>
        <authorList>
            <person name="Carlton J.M."/>
            <person name="Hirt R.P."/>
            <person name="Silva J.C."/>
            <person name="Delcher A.L."/>
            <person name="Schatz M."/>
            <person name="Zhao Q."/>
            <person name="Wortman J.R."/>
            <person name="Bidwell S.L."/>
            <person name="Alsmark U.C.M."/>
            <person name="Besteiro S."/>
            <person name="Sicheritz-Ponten T."/>
            <person name="Noel C.J."/>
            <person name="Dacks J.B."/>
            <person name="Foster P.G."/>
            <person name="Simillion C."/>
            <person name="Van de Peer Y."/>
            <person name="Miranda-Saavedra D."/>
            <person name="Barton G.J."/>
            <person name="Westrop G.D."/>
            <person name="Mueller S."/>
            <person name="Dessi D."/>
            <person name="Fiori P.L."/>
            <person name="Ren Q."/>
            <person name="Paulsen I."/>
            <person name="Zhang H."/>
            <person name="Bastida-Corcuera F.D."/>
            <person name="Simoes-Barbosa A."/>
            <person name="Brown M.T."/>
            <person name="Hayes R.D."/>
            <person name="Mukherjee M."/>
            <person name="Okumura C.Y."/>
            <person name="Schneider R."/>
            <person name="Smith A.J."/>
            <person name="Vanacova S."/>
            <person name="Villalvazo M."/>
            <person name="Haas B.J."/>
            <person name="Pertea M."/>
            <person name="Feldblyum T.V."/>
            <person name="Utterback T.R."/>
            <person name="Shu C.L."/>
            <person name="Osoegawa K."/>
            <person name="de Jong P.J."/>
            <person name="Hrdy I."/>
            <person name="Horvathova L."/>
            <person name="Zubacova Z."/>
            <person name="Dolezal P."/>
            <person name="Malik S.B."/>
            <person name="Logsdon J.M. Jr."/>
            <person name="Henze K."/>
            <person name="Gupta A."/>
            <person name="Wang C.C."/>
            <person name="Dunne R.L."/>
            <person name="Upcroft J.A."/>
            <person name="Upcroft P."/>
            <person name="White O."/>
            <person name="Salzberg S.L."/>
            <person name="Tang P."/>
            <person name="Chiu C.-H."/>
            <person name="Lee Y.-S."/>
            <person name="Embley T.M."/>
            <person name="Coombs G.H."/>
            <person name="Mottram J.C."/>
            <person name="Tachezy J."/>
            <person name="Fraser-Liggett C.M."/>
            <person name="Johnson P.J."/>
        </authorList>
    </citation>
    <scope>NUCLEOTIDE SEQUENCE [LARGE SCALE GENOMIC DNA]</scope>
    <source>
        <strain evidence="2">G3</strain>
    </source>
</reference>
<dbReference type="InterPro" id="IPR049625">
    <property type="entry name" value="Glyco_transf_61_cat"/>
</dbReference>
<sequence length="304" mass="35089">MYKFKEIQIKTYINITGNEDFNIADAVFYKKYIIQGNHKSDQKYIQNLVGNDIKMFVYFDHTSLQITNCTFYHFNNVYVNPAGGWTKGYNAIFPGSSTVPRFNTKNGPVSHKFNEVICIGNDWTNVFAHFVLDVLSLVEYVPVEIRKRSKFLLLSSSKVYHEMLIHFDIPMENIICPGQSFIFANNFYTVISQQSIHGALIGGLQNVAEKFRKDFQLDKIKSEYLGLYNRLESKSRHILEFPKFVEACKERYNSTIPVKQLGEYTNLTEGVKEYASLKIFLSPAGSSLTNMMYMRRNMGVVMVL</sequence>
<dbReference type="GO" id="GO:0016757">
    <property type="term" value="F:glycosyltransferase activity"/>
    <property type="evidence" value="ECO:0000318"/>
    <property type="project" value="GO_Central"/>
</dbReference>
<dbReference type="Pfam" id="PF04577">
    <property type="entry name" value="Glyco_transf_61"/>
    <property type="match status" value="1"/>
</dbReference>
<accession>A2FWF6</accession>
<reference evidence="2" key="1">
    <citation type="submission" date="2006-10" db="EMBL/GenBank/DDBJ databases">
        <authorList>
            <person name="Amadeo P."/>
            <person name="Zhao Q."/>
            <person name="Wortman J."/>
            <person name="Fraser-Liggett C."/>
            <person name="Carlton J."/>
        </authorList>
    </citation>
    <scope>NUCLEOTIDE SEQUENCE</scope>
    <source>
        <strain evidence="2">G3</strain>
    </source>
</reference>
<dbReference type="VEuPathDB" id="TrichDB:TVAG_366630"/>
<dbReference type="AlphaFoldDB" id="A2FWF6"/>
<dbReference type="KEGG" id="tva:4748445"/>
<gene>
    <name evidence="2" type="ORF">TVAG_366630</name>
</gene>
<dbReference type="Proteomes" id="UP000001542">
    <property type="component" value="Unassembled WGS sequence"/>
</dbReference>